<proteinExistence type="predicted"/>
<dbReference type="Proteomes" id="UP000238479">
    <property type="component" value="Chromosome 1"/>
</dbReference>
<dbReference type="Gramene" id="PRQ55991">
    <property type="protein sequence ID" value="PRQ55991"/>
    <property type="gene ID" value="RchiOBHm_Chr1g0330791"/>
</dbReference>
<evidence type="ECO:0000256" key="1">
    <source>
        <dbReference type="SAM" id="MobiDB-lite"/>
    </source>
</evidence>
<feature type="compositionally biased region" description="Polar residues" evidence="1">
    <location>
        <begin position="144"/>
        <end position="154"/>
    </location>
</feature>
<sequence>MVLHIRLCSIRLACHLLCFLSKELLGDFEAYVEIFIPMLRNCKVAQVLPHMRIVQRMTVMQYFGQGAMADLYEDLIRCCVADAMSEVHSTARMCYRMFSKTWPECSRRLFSLFDSVIQRLINEEDGGIHRQHASPSVHDRGTPVSFTPQPSASANLPGFGTSATVAMGRSSSLSSRTSFSSGLHLSQAKLHGKGTERSLESVLYASKQKVSAIESMLRGLELFDRNNSSTLWSSSLDLGVDPPSSRDPPFPAAVPASNHLSNSLITD</sequence>
<protein>
    <submittedName>
        <fullName evidence="4">Putative CLASP domain-containing protein</fullName>
    </submittedName>
</protein>
<dbReference type="PANTHER" id="PTHR21567:SF9">
    <property type="entry name" value="CLIP-ASSOCIATING PROTEIN"/>
    <property type="match status" value="1"/>
</dbReference>
<feature type="domain" description="CLASP N-terminal" evidence="3">
    <location>
        <begin position="61"/>
        <end position="121"/>
    </location>
</feature>
<dbReference type="AlphaFoldDB" id="A0A2P6SBE0"/>
<gene>
    <name evidence="4" type="ORF">RchiOBHm_Chr1g0330791</name>
</gene>
<name>A0A2P6SBE0_ROSCH</name>
<dbReference type="GO" id="GO:0008017">
    <property type="term" value="F:microtubule binding"/>
    <property type="evidence" value="ECO:0007669"/>
    <property type="project" value="TreeGrafter"/>
</dbReference>
<dbReference type="EMBL" id="PDCK01000039">
    <property type="protein sequence ID" value="PRQ55991.1"/>
    <property type="molecule type" value="Genomic_DNA"/>
</dbReference>
<keyword evidence="5" id="KW-1185">Reference proteome</keyword>
<accession>A0A2P6SBE0</accession>
<evidence type="ECO:0000313" key="5">
    <source>
        <dbReference type="Proteomes" id="UP000238479"/>
    </source>
</evidence>
<dbReference type="Pfam" id="PF12348">
    <property type="entry name" value="CLASP_N"/>
    <property type="match status" value="1"/>
</dbReference>
<feature type="compositionally biased region" description="Polar residues" evidence="1">
    <location>
        <begin position="258"/>
        <end position="267"/>
    </location>
</feature>
<dbReference type="InterPro" id="IPR011989">
    <property type="entry name" value="ARM-like"/>
</dbReference>
<feature type="region of interest" description="Disordered" evidence="1">
    <location>
        <begin position="238"/>
        <end position="267"/>
    </location>
</feature>
<feature type="signal peptide" evidence="2">
    <location>
        <begin position="1"/>
        <end position="26"/>
    </location>
</feature>
<evidence type="ECO:0000256" key="2">
    <source>
        <dbReference type="SAM" id="SignalP"/>
    </source>
</evidence>
<feature type="region of interest" description="Disordered" evidence="1">
    <location>
        <begin position="128"/>
        <end position="159"/>
    </location>
</feature>
<evidence type="ECO:0000259" key="3">
    <source>
        <dbReference type="Pfam" id="PF12348"/>
    </source>
</evidence>
<feature type="chain" id="PRO_5015121219" evidence="2">
    <location>
        <begin position="27"/>
        <end position="267"/>
    </location>
</feature>
<dbReference type="PANTHER" id="PTHR21567">
    <property type="entry name" value="CLASP"/>
    <property type="match status" value="1"/>
</dbReference>
<evidence type="ECO:0000313" key="4">
    <source>
        <dbReference type="EMBL" id="PRQ55991.1"/>
    </source>
</evidence>
<keyword evidence="2" id="KW-0732">Signal</keyword>
<dbReference type="GO" id="GO:0005881">
    <property type="term" value="C:cytoplasmic microtubule"/>
    <property type="evidence" value="ECO:0007669"/>
    <property type="project" value="TreeGrafter"/>
</dbReference>
<dbReference type="GO" id="GO:0000226">
    <property type="term" value="P:microtubule cytoskeleton organization"/>
    <property type="evidence" value="ECO:0007669"/>
    <property type="project" value="TreeGrafter"/>
</dbReference>
<reference evidence="4 5" key="1">
    <citation type="journal article" date="2018" name="Nat. Genet.">
        <title>The Rosa genome provides new insights in the design of modern roses.</title>
        <authorList>
            <person name="Bendahmane M."/>
        </authorList>
    </citation>
    <scope>NUCLEOTIDE SEQUENCE [LARGE SCALE GENOMIC DNA]</scope>
    <source>
        <strain evidence="5">cv. Old Blush</strain>
    </source>
</reference>
<dbReference type="InterPro" id="IPR024395">
    <property type="entry name" value="CLASP_N_dom"/>
</dbReference>
<dbReference type="Gene3D" id="1.25.10.10">
    <property type="entry name" value="Leucine-rich Repeat Variant"/>
    <property type="match status" value="1"/>
</dbReference>
<dbReference type="STRING" id="74649.A0A2P6SBE0"/>
<organism evidence="4 5">
    <name type="scientific">Rosa chinensis</name>
    <name type="common">China rose</name>
    <dbReference type="NCBI Taxonomy" id="74649"/>
    <lineage>
        <taxon>Eukaryota</taxon>
        <taxon>Viridiplantae</taxon>
        <taxon>Streptophyta</taxon>
        <taxon>Embryophyta</taxon>
        <taxon>Tracheophyta</taxon>
        <taxon>Spermatophyta</taxon>
        <taxon>Magnoliopsida</taxon>
        <taxon>eudicotyledons</taxon>
        <taxon>Gunneridae</taxon>
        <taxon>Pentapetalae</taxon>
        <taxon>rosids</taxon>
        <taxon>fabids</taxon>
        <taxon>Rosales</taxon>
        <taxon>Rosaceae</taxon>
        <taxon>Rosoideae</taxon>
        <taxon>Rosoideae incertae sedis</taxon>
        <taxon>Rosa</taxon>
    </lineage>
</organism>
<comment type="caution">
    <text evidence="4">The sequence shown here is derived from an EMBL/GenBank/DDBJ whole genome shotgun (WGS) entry which is preliminary data.</text>
</comment>